<evidence type="ECO:0000256" key="2">
    <source>
        <dbReference type="ARBA" id="ARBA00023002"/>
    </source>
</evidence>
<gene>
    <name evidence="3" type="ORF">K432DRAFT_445878</name>
</gene>
<keyword evidence="4" id="KW-1185">Reference proteome</keyword>
<evidence type="ECO:0000313" key="3">
    <source>
        <dbReference type="EMBL" id="OCK76649.1"/>
    </source>
</evidence>
<dbReference type="EMBL" id="KV745192">
    <property type="protein sequence ID" value="OCK76649.1"/>
    <property type="molecule type" value="Genomic_DNA"/>
</dbReference>
<sequence>MNTIVAKTAADPSISNTDKTVTLPFKTTREGIKWHFGVNHVGHLFFTNLIMHALLKSKNGACVVNVSGASHRGSGVNLKHINFEGGKKYEKFLAYAQSKSANLLFSVGFTNKLGEKCLRSFGVDPGLKWKPPSSRTLLKISQRTGERCHYNLFRPGYRAGGMRTEAPNMKLISYKSVEQAAANYMVVHLTGQYMSGACIADFAIDLTIAAYNVDPEMPGNSGP</sequence>
<reference evidence="3 4" key="1">
    <citation type="journal article" date="2016" name="Nat. Commun.">
        <title>Ectomycorrhizal ecology is imprinted in the genome of the dominant symbiotic fungus Cenococcum geophilum.</title>
        <authorList>
            <consortium name="DOE Joint Genome Institute"/>
            <person name="Peter M."/>
            <person name="Kohler A."/>
            <person name="Ohm R.A."/>
            <person name="Kuo A."/>
            <person name="Krutzmann J."/>
            <person name="Morin E."/>
            <person name="Arend M."/>
            <person name="Barry K.W."/>
            <person name="Binder M."/>
            <person name="Choi C."/>
            <person name="Clum A."/>
            <person name="Copeland A."/>
            <person name="Grisel N."/>
            <person name="Haridas S."/>
            <person name="Kipfer T."/>
            <person name="LaButti K."/>
            <person name="Lindquist E."/>
            <person name="Lipzen A."/>
            <person name="Maire R."/>
            <person name="Meier B."/>
            <person name="Mihaltcheva S."/>
            <person name="Molinier V."/>
            <person name="Murat C."/>
            <person name="Poggeler S."/>
            <person name="Quandt C.A."/>
            <person name="Sperisen C."/>
            <person name="Tritt A."/>
            <person name="Tisserant E."/>
            <person name="Crous P.W."/>
            <person name="Henrissat B."/>
            <person name="Nehls U."/>
            <person name="Egli S."/>
            <person name="Spatafora J.W."/>
            <person name="Grigoriev I.V."/>
            <person name="Martin F.M."/>
        </authorList>
    </citation>
    <scope>NUCLEOTIDE SEQUENCE [LARGE SCALE GENOMIC DNA]</scope>
    <source>
        <strain evidence="3 4">CBS 459.81</strain>
    </source>
</reference>
<keyword evidence="2" id="KW-0560">Oxidoreductase</keyword>
<dbReference type="InterPro" id="IPR036291">
    <property type="entry name" value="NAD(P)-bd_dom_sf"/>
</dbReference>
<comment type="similarity">
    <text evidence="1">Belongs to the short-chain dehydrogenases/reductases (SDR) family.</text>
</comment>
<proteinExistence type="inferred from homology"/>
<dbReference type="AlphaFoldDB" id="A0A8E2JBQ3"/>
<protein>
    <submittedName>
        <fullName evidence="3">Uncharacterized protein</fullName>
    </submittedName>
</protein>
<dbReference type="SUPFAM" id="SSF51735">
    <property type="entry name" value="NAD(P)-binding Rossmann-fold domains"/>
    <property type="match status" value="1"/>
</dbReference>
<accession>A0A8E2JBQ3</accession>
<dbReference type="PANTHER" id="PTHR24320">
    <property type="entry name" value="RETINOL DEHYDROGENASE"/>
    <property type="match status" value="1"/>
</dbReference>
<evidence type="ECO:0000313" key="4">
    <source>
        <dbReference type="Proteomes" id="UP000250266"/>
    </source>
</evidence>
<name>A0A8E2JBQ3_9PEZI</name>
<dbReference type="Gene3D" id="3.40.50.720">
    <property type="entry name" value="NAD(P)-binding Rossmann-like Domain"/>
    <property type="match status" value="1"/>
</dbReference>
<dbReference type="PANTHER" id="PTHR24320:SF283">
    <property type="entry name" value="RETINOL DEHYDROGENASE 11"/>
    <property type="match status" value="1"/>
</dbReference>
<dbReference type="GO" id="GO:0016491">
    <property type="term" value="F:oxidoreductase activity"/>
    <property type="evidence" value="ECO:0007669"/>
    <property type="project" value="UniProtKB-KW"/>
</dbReference>
<organism evidence="3 4">
    <name type="scientific">Lepidopterella palustris CBS 459.81</name>
    <dbReference type="NCBI Taxonomy" id="1314670"/>
    <lineage>
        <taxon>Eukaryota</taxon>
        <taxon>Fungi</taxon>
        <taxon>Dikarya</taxon>
        <taxon>Ascomycota</taxon>
        <taxon>Pezizomycotina</taxon>
        <taxon>Dothideomycetes</taxon>
        <taxon>Pleosporomycetidae</taxon>
        <taxon>Mytilinidiales</taxon>
        <taxon>Argynnaceae</taxon>
        <taxon>Lepidopterella</taxon>
    </lineage>
</organism>
<evidence type="ECO:0000256" key="1">
    <source>
        <dbReference type="ARBA" id="ARBA00006484"/>
    </source>
</evidence>
<dbReference type="Proteomes" id="UP000250266">
    <property type="component" value="Unassembled WGS sequence"/>
</dbReference>
<dbReference type="OrthoDB" id="191139at2759"/>